<proteinExistence type="predicted"/>
<evidence type="ECO:0000313" key="3">
    <source>
        <dbReference type="Proteomes" id="UP000266841"/>
    </source>
</evidence>
<dbReference type="eggNOG" id="ENOG502SZY1">
    <property type="taxonomic scope" value="Eukaryota"/>
</dbReference>
<evidence type="ECO:0000256" key="1">
    <source>
        <dbReference type="SAM" id="MobiDB-lite"/>
    </source>
</evidence>
<gene>
    <name evidence="2" type="ORF">THAOC_24560</name>
</gene>
<keyword evidence="3" id="KW-1185">Reference proteome</keyword>
<name>K0RRT0_THAOC</name>
<dbReference type="Proteomes" id="UP000266841">
    <property type="component" value="Unassembled WGS sequence"/>
</dbReference>
<comment type="caution">
    <text evidence="2">The sequence shown here is derived from an EMBL/GenBank/DDBJ whole genome shotgun (WGS) entry which is preliminary data.</text>
</comment>
<accession>K0RRT0</accession>
<feature type="region of interest" description="Disordered" evidence="1">
    <location>
        <begin position="71"/>
        <end position="129"/>
    </location>
</feature>
<reference evidence="2 3" key="1">
    <citation type="journal article" date="2012" name="Genome Biol.">
        <title>Genome and low-iron response of an oceanic diatom adapted to chronic iron limitation.</title>
        <authorList>
            <person name="Lommer M."/>
            <person name="Specht M."/>
            <person name="Roy A.S."/>
            <person name="Kraemer L."/>
            <person name="Andreson R."/>
            <person name="Gutowska M.A."/>
            <person name="Wolf J."/>
            <person name="Bergner S.V."/>
            <person name="Schilhabel M.B."/>
            <person name="Klostermeier U.C."/>
            <person name="Beiko R.G."/>
            <person name="Rosenstiel P."/>
            <person name="Hippler M."/>
            <person name="Laroche J."/>
        </authorList>
    </citation>
    <scope>NUCLEOTIDE SEQUENCE [LARGE SCALE GENOMIC DNA]</scope>
    <source>
        <strain evidence="2 3">CCMP1005</strain>
    </source>
</reference>
<dbReference type="OrthoDB" id="56982at2759"/>
<feature type="compositionally biased region" description="Acidic residues" evidence="1">
    <location>
        <begin position="89"/>
        <end position="99"/>
    </location>
</feature>
<feature type="region of interest" description="Disordered" evidence="1">
    <location>
        <begin position="529"/>
        <end position="553"/>
    </location>
</feature>
<evidence type="ECO:0000313" key="2">
    <source>
        <dbReference type="EMBL" id="EJK55680.1"/>
    </source>
</evidence>
<protein>
    <submittedName>
        <fullName evidence="2">Uncharacterized protein</fullName>
    </submittedName>
</protein>
<sequence>MSQAARRCRAVAEAIDEDGGDVFEKALKDPDKHPDGLEALSYLLFSNAGSTKTTDVLRADDQEEDDMLDMFENDGCSGFMPDECSSSSEDSDGSDDGSDTEQRQPDTTAASDTNVNEDDDDDNSTNNNIDFYLPPHLAYQIEVEDLLARHRCDLGLGDELHKILRKYSQEGKLDFDPRDARSRQKTVKVLEEVLGTQSMKPVDIDVDLCSGGKATVSRFPLEAMVKSLLEDKELMDPNNLAEGYDYLTGKTTGSTDVYGEFHTGDDFEPARKRFCGDAENNMPIAMIIFMDKSHFDRHGALSVTPLCFTLSCFNQSARNRVDFWRPWLYIPNLTYGTPTTDAAVSIQDEHNCIAVAMKELVSISEKGGIPIKLEGKQVVGKPWIHTIIGDTVGDNRVAGHYNSGAPGVARPWRECKCSFEDMADPDPQCDFVTRSDLKRFKKAHRKANTQAERDKICKKMSKHCINNAFMMKGLPLADNVHGHLGMMPPEVLHIIDEGHTDYMTTSLGQTLKDSGVRKVRKSVETTFQHTHRRLAHNSERDSGRGSTRSGVLKTSRVNASEKEGNLFRILCGSFTDTSKETLHPALETMGIDPNDFQSCVIMYLSMCRWFHANNPKQEVRDSDLLVSRVVSEIHRIFPRDGNGWNLQKTHGLILIPRRYMRKLGSAVNFHGGPGETNHKKFVKDAGNNTQGRPNCFSSQAAQRCYETYVYEYGKEHLNRSSRSGRYKVITSDKVELPAKGEGKYIVEVYENNDYHSYWYWKTKRLGAGKYVHCEVPAKFVRTVTKFIRNTGHDGDFVVEGFTCVKLELEGRDEIFRAASSYKGNSWFDWCMVEYEQEESDDDSADSMVTYPAQLFGFIRIKTNGITTQFTNDKEQMYAVVRTAKEPLSWETLENDFVCKVELGRGHEFFEVVPVDSITHPLLVFDNLGGSVLEHFVVLPRRKWARFFGNKIYS</sequence>
<dbReference type="AlphaFoldDB" id="K0RRT0"/>
<organism evidence="2 3">
    <name type="scientific">Thalassiosira oceanica</name>
    <name type="common">Marine diatom</name>
    <dbReference type="NCBI Taxonomy" id="159749"/>
    <lineage>
        <taxon>Eukaryota</taxon>
        <taxon>Sar</taxon>
        <taxon>Stramenopiles</taxon>
        <taxon>Ochrophyta</taxon>
        <taxon>Bacillariophyta</taxon>
        <taxon>Coscinodiscophyceae</taxon>
        <taxon>Thalassiosirophycidae</taxon>
        <taxon>Thalassiosirales</taxon>
        <taxon>Thalassiosiraceae</taxon>
        <taxon>Thalassiosira</taxon>
    </lineage>
</organism>
<dbReference type="EMBL" id="AGNL01033464">
    <property type="protein sequence ID" value="EJK55680.1"/>
    <property type="molecule type" value="Genomic_DNA"/>
</dbReference>